<sequence length="248" mass="27894">MEESCVVLDLYKDIVSKSENGPWYTIANFMYQCHPHTTCSCQLGFTRFYIHSLLFWGKICLCGGITHHRRVTEQGSNHTSLYDRSHTGAELVELAGNAVVLWLLGFRIHRKGVSVYILNLAGANFLYLCFNIFHFMQENTSVFIFTQNYFFSTALYLILLFVILSGSALALMARLFCGSGQIPLTRLYMTILLTVLVFLSCGLPYGGSLPKLQRAPPIVNHEVENSGKALEETLGEWDSIGEILNGFL</sequence>
<gene>
    <name evidence="11" type="primary">LOC105988048</name>
</gene>
<feature type="transmembrane region" description="Helical" evidence="9">
    <location>
        <begin position="113"/>
        <end position="133"/>
    </location>
</feature>
<proteinExistence type="predicted"/>
<dbReference type="InParanoid" id="A0A1S3FG23"/>
<organism evidence="10 11">
    <name type="scientific">Dipodomys ordii</name>
    <name type="common">Ord's kangaroo rat</name>
    <dbReference type="NCBI Taxonomy" id="10020"/>
    <lineage>
        <taxon>Eukaryota</taxon>
        <taxon>Metazoa</taxon>
        <taxon>Chordata</taxon>
        <taxon>Craniata</taxon>
        <taxon>Vertebrata</taxon>
        <taxon>Euteleostomi</taxon>
        <taxon>Mammalia</taxon>
        <taxon>Eutheria</taxon>
        <taxon>Euarchontoglires</taxon>
        <taxon>Glires</taxon>
        <taxon>Rodentia</taxon>
        <taxon>Castorimorpha</taxon>
        <taxon>Heteromyidae</taxon>
        <taxon>Dipodomyinae</taxon>
        <taxon>Dipodomys</taxon>
    </lineage>
</organism>
<evidence type="ECO:0000256" key="3">
    <source>
        <dbReference type="ARBA" id="ARBA00022692"/>
    </source>
</evidence>
<keyword evidence="8" id="KW-0807">Transducer</keyword>
<evidence type="ECO:0000313" key="10">
    <source>
        <dbReference type="Proteomes" id="UP000081671"/>
    </source>
</evidence>
<dbReference type="AlphaFoldDB" id="A0A1S3FG23"/>
<keyword evidence="10" id="KW-1185">Reference proteome</keyword>
<dbReference type="GO" id="GO:0005886">
    <property type="term" value="C:plasma membrane"/>
    <property type="evidence" value="ECO:0007669"/>
    <property type="project" value="UniProtKB-SubCell"/>
</dbReference>
<evidence type="ECO:0000313" key="11">
    <source>
        <dbReference type="RefSeq" id="XP_012874994.1"/>
    </source>
</evidence>
<keyword evidence="7" id="KW-0675">Receptor</keyword>
<dbReference type="Proteomes" id="UP000081671">
    <property type="component" value="Unplaced"/>
</dbReference>
<comment type="subcellular location">
    <subcellularLocation>
        <location evidence="1">Cell membrane</location>
        <topology evidence="1">Multi-pass membrane protein</topology>
    </subcellularLocation>
</comment>
<protein>
    <submittedName>
        <fullName evidence="11">Mas-related G-protein coupled receptor member B4-like</fullName>
    </submittedName>
</protein>
<feature type="transmembrane region" description="Helical" evidence="9">
    <location>
        <begin position="153"/>
        <end position="175"/>
    </location>
</feature>
<evidence type="ECO:0000256" key="4">
    <source>
        <dbReference type="ARBA" id="ARBA00022989"/>
    </source>
</evidence>
<evidence type="ECO:0000256" key="1">
    <source>
        <dbReference type="ARBA" id="ARBA00004651"/>
    </source>
</evidence>
<dbReference type="RefSeq" id="XP_012874994.1">
    <property type="nucleotide sequence ID" value="XM_013019540.1"/>
</dbReference>
<evidence type="ECO:0000256" key="2">
    <source>
        <dbReference type="ARBA" id="ARBA00022475"/>
    </source>
</evidence>
<keyword evidence="5" id="KW-0297">G-protein coupled receptor</keyword>
<dbReference type="GeneID" id="105988048"/>
<evidence type="ECO:0000256" key="8">
    <source>
        <dbReference type="ARBA" id="ARBA00023224"/>
    </source>
</evidence>
<reference evidence="11" key="1">
    <citation type="submission" date="2025-08" db="UniProtKB">
        <authorList>
            <consortium name="RefSeq"/>
        </authorList>
    </citation>
    <scope>IDENTIFICATION</scope>
    <source>
        <tissue evidence="11">Kidney</tissue>
    </source>
</reference>
<evidence type="ECO:0000256" key="7">
    <source>
        <dbReference type="ARBA" id="ARBA00023170"/>
    </source>
</evidence>
<accession>A0A1S3FG23</accession>
<keyword evidence="4 9" id="KW-1133">Transmembrane helix</keyword>
<keyword evidence="3 9" id="KW-0812">Transmembrane</keyword>
<feature type="transmembrane region" description="Helical" evidence="9">
    <location>
        <begin position="187"/>
        <end position="207"/>
    </location>
</feature>
<evidence type="ECO:0000256" key="9">
    <source>
        <dbReference type="SAM" id="Phobius"/>
    </source>
</evidence>
<dbReference type="InterPro" id="IPR026234">
    <property type="entry name" value="MRGPCRFAMILY"/>
</dbReference>
<name>A0A1S3FG23_DIPOR</name>
<dbReference type="PANTHER" id="PTHR11334:SF29">
    <property type="entry name" value="MAS-RELATED G-PROTEIN COUPLED RECEPTOR MEMBER X2"/>
    <property type="match status" value="1"/>
</dbReference>
<keyword evidence="2" id="KW-1003">Cell membrane</keyword>
<evidence type="ECO:0000256" key="6">
    <source>
        <dbReference type="ARBA" id="ARBA00023136"/>
    </source>
</evidence>
<dbReference type="PANTHER" id="PTHR11334">
    <property type="entry name" value="MAS-RELATED G-PROTEIN COUPLED RECEPTOR"/>
    <property type="match status" value="1"/>
</dbReference>
<keyword evidence="6 9" id="KW-0472">Membrane</keyword>
<evidence type="ECO:0000256" key="5">
    <source>
        <dbReference type="ARBA" id="ARBA00023040"/>
    </source>
</evidence>
<dbReference type="KEGG" id="dord:105988048"/>
<dbReference type="GO" id="GO:0004930">
    <property type="term" value="F:G protein-coupled receptor activity"/>
    <property type="evidence" value="ECO:0007669"/>
    <property type="project" value="UniProtKB-KW"/>
</dbReference>